<feature type="region of interest" description="Disordered" evidence="2">
    <location>
        <begin position="52"/>
        <end position="72"/>
    </location>
</feature>
<dbReference type="KEGG" id="aprc:113859150"/>
<accession>A0A8B8KV49</accession>
<dbReference type="PANTHER" id="PTHR33083">
    <property type="entry name" value="EXPRESSED PROTEIN"/>
    <property type="match status" value="1"/>
</dbReference>
<organism evidence="3 4">
    <name type="scientific">Abrus precatorius</name>
    <name type="common">Indian licorice</name>
    <name type="synonym">Glycine abrus</name>
    <dbReference type="NCBI Taxonomy" id="3816"/>
    <lineage>
        <taxon>Eukaryota</taxon>
        <taxon>Viridiplantae</taxon>
        <taxon>Streptophyta</taxon>
        <taxon>Embryophyta</taxon>
        <taxon>Tracheophyta</taxon>
        <taxon>Spermatophyta</taxon>
        <taxon>Magnoliopsida</taxon>
        <taxon>eudicotyledons</taxon>
        <taxon>Gunneridae</taxon>
        <taxon>Pentapetalae</taxon>
        <taxon>rosids</taxon>
        <taxon>fabids</taxon>
        <taxon>Fabales</taxon>
        <taxon>Fabaceae</taxon>
        <taxon>Papilionoideae</taxon>
        <taxon>50 kb inversion clade</taxon>
        <taxon>NPAAA clade</taxon>
        <taxon>indigoferoid/millettioid clade</taxon>
        <taxon>Abreae</taxon>
        <taxon>Abrus</taxon>
    </lineage>
</organism>
<dbReference type="PANTHER" id="PTHR33083:SF50">
    <property type="entry name" value="PROTEIN S40-7"/>
    <property type="match status" value="1"/>
</dbReference>
<evidence type="ECO:0000256" key="2">
    <source>
        <dbReference type="SAM" id="MobiDB-lite"/>
    </source>
</evidence>
<gene>
    <name evidence="4" type="primary">LOC113859150</name>
</gene>
<dbReference type="InterPro" id="IPR007608">
    <property type="entry name" value="Senescence_reg_S40"/>
</dbReference>
<dbReference type="RefSeq" id="XP_027347767.1">
    <property type="nucleotide sequence ID" value="XM_027491966.1"/>
</dbReference>
<feature type="compositionally biased region" description="Acidic residues" evidence="2">
    <location>
        <begin position="147"/>
        <end position="164"/>
    </location>
</feature>
<protein>
    <submittedName>
        <fullName evidence="4">Uncharacterized protein LOC113859150</fullName>
    </submittedName>
</protein>
<dbReference type="OrthoDB" id="684536at2759"/>
<name>A0A8B8KV49_ABRPR</name>
<feature type="compositionally biased region" description="Polar residues" evidence="2">
    <location>
        <begin position="8"/>
        <end position="17"/>
    </location>
</feature>
<reference evidence="4" key="2">
    <citation type="submission" date="2025-08" db="UniProtKB">
        <authorList>
            <consortium name="RefSeq"/>
        </authorList>
    </citation>
    <scope>IDENTIFICATION</scope>
    <source>
        <tissue evidence="4">Young leaves</tissue>
    </source>
</reference>
<dbReference type="Pfam" id="PF04520">
    <property type="entry name" value="Senescence_reg"/>
    <property type="match status" value="1"/>
</dbReference>
<evidence type="ECO:0000256" key="1">
    <source>
        <dbReference type="ARBA" id="ARBA00034773"/>
    </source>
</evidence>
<feature type="region of interest" description="Disordered" evidence="2">
    <location>
        <begin position="144"/>
        <end position="177"/>
    </location>
</feature>
<evidence type="ECO:0000313" key="4">
    <source>
        <dbReference type="RefSeq" id="XP_027347767.1"/>
    </source>
</evidence>
<feature type="region of interest" description="Disordered" evidence="2">
    <location>
        <begin position="1"/>
        <end position="39"/>
    </location>
</feature>
<dbReference type="Proteomes" id="UP000694853">
    <property type="component" value="Unplaced"/>
</dbReference>
<dbReference type="GO" id="GO:0010150">
    <property type="term" value="P:leaf senescence"/>
    <property type="evidence" value="ECO:0007669"/>
    <property type="project" value="UniProtKB-ARBA"/>
</dbReference>
<dbReference type="GeneID" id="113859150"/>
<comment type="similarity">
    <text evidence="1">Belongs to the senescence regulator S40 family.</text>
</comment>
<sequence>MDLFDPNRFSNRKSTPSGRFLRVPSQAPPLLQNPNDELHEDDVVFFADNYNAEPNHQNTSTSSPSTPNHHHSFGILAALPENETSPNRRNVSPLFHKASGSSSRLIPSIPRPPALSSSVRFHQSAPLNVPILSEAMTNARRKRRELDADDGGGGGEEEEEEEEMVPPHEITARNSAQSQMLACSVLEGVGRTLKGRDLRQVRNAVWRQTENMK</sequence>
<reference evidence="3" key="1">
    <citation type="journal article" date="2019" name="Toxins">
        <title>Detection of Abrin-Like and Prepropulchellin-Like Toxin Genes and Transcripts Using Whole Genome Sequencing and Full-Length Transcript Sequencing of Abrus precatorius.</title>
        <authorList>
            <person name="Hovde B.T."/>
            <person name="Daligault H.E."/>
            <person name="Hanschen E.R."/>
            <person name="Kunde Y.A."/>
            <person name="Johnson M.B."/>
            <person name="Starkenburg S.R."/>
            <person name="Johnson S.L."/>
        </authorList>
    </citation>
    <scope>NUCLEOTIDE SEQUENCE [LARGE SCALE GENOMIC DNA]</scope>
</reference>
<feature type="compositionally biased region" description="Low complexity" evidence="2">
    <location>
        <begin position="54"/>
        <end position="67"/>
    </location>
</feature>
<dbReference type="AlphaFoldDB" id="A0A8B8KV49"/>
<keyword evidence="3" id="KW-1185">Reference proteome</keyword>
<evidence type="ECO:0000313" key="3">
    <source>
        <dbReference type="Proteomes" id="UP000694853"/>
    </source>
</evidence>
<proteinExistence type="inferred from homology"/>